<evidence type="ECO:0000313" key="3">
    <source>
        <dbReference type="Proteomes" id="UP000573603"/>
    </source>
</evidence>
<sequence length="115" mass="13690">MTTRNLNKTWRDILFEQYQADLEADSPFPIRYLIFVYQWKKDIFISIPNNIDIVTFRHAVFDFARSRNREEDPTFSNEHISVWPRKTSRERQEEEAAKESNETNESGFLGSVALE</sequence>
<dbReference type="EMBL" id="JABEVY010000148">
    <property type="protein sequence ID" value="KAF5246660.1"/>
    <property type="molecule type" value="Genomic_DNA"/>
</dbReference>
<organism evidence="2 3">
    <name type="scientific">Fusarium anthophilum</name>
    <dbReference type="NCBI Taxonomy" id="48485"/>
    <lineage>
        <taxon>Eukaryota</taxon>
        <taxon>Fungi</taxon>
        <taxon>Dikarya</taxon>
        <taxon>Ascomycota</taxon>
        <taxon>Pezizomycotina</taxon>
        <taxon>Sordariomycetes</taxon>
        <taxon>Hypocreomycetidae</taxon>
        <taxon>Hypocreales</taxon>
        <taxon>Nectriaceae</taxon>
        <taxon>Fusarium</taxon>
        <taxon>Fusarium fujikuroi species complex</taxon>
    </lineage>
</organism>
<comment type="caution">
    <text evidence="2">The sequence shown here is derived from an EMBL/GenBank/DDBJ whole genome shotgun (WGS) entry which is preliminary data.</text>
</comment>
<name>A0A8H4ZJ20_9HYPO</name>
<reference evidence="2 3" key="1">
    <citation type="journal article" date="2020" name="BMC Genomics">
        <title>Correction to: Identification and distribution of gene clusters required for synthesis of sphingolipid metabolism inhibitors in diverse species of the filamentous fungus Fusarium.</title>
        <authorList>
            <person name="Kim H.S."/>
            <person name="Lohmar J.M."/>
            <person name="Busman M."/>
            <person name="Brown D.W."/>
            <person name="Naumann T.A."/>
            <person name="Divon H.H."/>
            <person name="Lysoe E."/>
            <person name="Uhlig S."/>
            <person name="Proctor R.H."/>
        </authorList>
    </citation>
    <scope>NUCLEOTIDE SEQUENCE [LARGE SCALE GENOMIC DNA]</scope>
    <source>
        <strain evidence="2 3">NRRL 25214</strain>
    </source>
</reference>
<feature type="region of interest" description="Disordered" evidence="1">
    <location>
        <begin position="75"/>
        <end position="115"/>
    </location>
</feature>
<dbReference type="Proteomes" id="UP000573603">
    <property type="component" value="Unassembled WGS sequence"/>
</dbReference>
<dbReference type="AlphaFoldDB" id="A0A8H4ZJ20"/>
<evidence type="ECO:0000256" key="1">
    <source>
        <dbReference type="SAM" id="MobiDB-lite"/>
    </source>
</evidence>
<accession>A0A8H4ZJ20</accession>
<evidence type="ECO:0000313" key="2">
    <source>
        <dbReference type="EMBL" id="KAF5246660.1"/>
    </source>
</evidence>
<proteinExistence type="predicted"/>
<protein>
    <submittedName>
        <fullName evidence="2">Uncharacterized protein</fullName>
    </submittedName>
</protein>
<gene>
    <name evidence="2" type="ORF">FANTH_6730</name>
</gene>
<feature type="compositionally biased region" description="Basic and acidic residues" evidence="1">
    <location>
        <begin position="87"/>
        <end position="101"/>
    </location>
</feature>
<keyword evidence="3" id="KW-1185">Reference proteome</keyword>